<gene>
    <name evidence="2" type="ORF">CBR_g4635</name>
</gene>
<organism evidence="2 3">
    <name type="scientific">Chara braunii</name>
    <name type="common">Braun's stonewort</name>
    <dbReference type="NCBI Taxonomy" id="69332"/>
    <lineage>
        <taxon>Eukaryota</taxon>
        <taxon>Viridiplantae</taxon>
        <taxon>Streptophyta</taxon>
        <taxon>Charophyceae</taxon>
        <taxon>Charales</taxon>
        <taxon>Characeae</taxon>
        <taxon>Chara</taxon>
    </lineage>
</organism>
<feature type="compositionally biased region" description="Low complexity" evidence="1">
    <location>
        <begin position="229"/>
        <end position="240"/>
    </location>
</feature>
<dbReference type="Proteomes" id="UP000265515">
    <property type="component" value="Unassembled WGS sequence"/>
</dbReference>
<evidence type="ECO:0000313" key="3">
    <source>
        <dbReference type="Proteomes" id="UP000265515"/>
    </source>
</evidence>
<comment type="caution">
    <text evidence="2">The sequence shown here is derived from an EMBL/GenBank/DDBJ whole genome shotgun (WGS) entry which is preliminary data.</text>
</comment>
<evidence type="ECO:0000256" key="1">
    <source>
        <dbReference type="SAM" id="MobiDB-lite"/>
    </source>
</evidence>
<protein>
    <submittedName>
        <fullName evidence="2">Uncharacterized protein</fullName>
    </submittedName>
</protein>
<name>A0A388KIE6_CHABU</name>
<dbReference type="Gramene" id="GBG69806">
    <property type="protein sequence ID" value="GBG69806"/>
    <property type="gene ID" value="CBR_g4635"/>
</dbReference>
<accession>A0A388KIE6</accession>
<dbReference type="EMBL" id="BFEA01000120">
    <property type="protein sequence ID" value="GBG69806.1"/>
    <property type="molecule type" value="Genomic_DNA"/>
</dbReference>
<proteinExistence type="predicted"/>
<feature type="region of interest" description="Disordered" evidence="1">
    <location>
        <begin position="200"/>
        <end position="247"/>
    </location>
</feature>
<dbReference type="AlphaFoldDB" id="A0A388KIE6"/>
<evidence type="ECO:0000313" key="2">
    <source>
        <dbReference type="EMBL" id="GBG69806.1"/>
    </source>
</evidence>
<sequence>MASSAELSSNLQYEVDQWISLLEAGRCRLQGLVDALSTTANTWPEVDGGAASGLEQWVEDMTQSIMEIIWEAEEGPDPRLDTFINWGHVDILMERYYELFDEAHVLRTTLEKRAQEGLVEYDDKCPQQTVTVATTITTTTTIDMVMFTSASMTLTMITSATLIRPIELVITTLTSTQDIKINNNNCTNYNSTAHDSGMEEGILSSCGPRSDSNYNNTNNDNDTARDIDNNTNNNNNNIDAAETDVVA</sequence>
<reference evidence="2 3" key="1">
    <citation type="journal article" date="2018" name="Cell">
        <title>The Chara Genome: Secondary Complexity and Implications for Plant Terrestrialization.</title>
        <authorList>
            <person name="Nishiyama T."/>
            <person name="Sakayama H."/>
            <person name="Vries J.D."/>
            <person name="Buschmann H."/>
            <person name="Saint-Marcoux D."/>
            <person name="Ullrich K.K."/>
            <person name="Haas F.B."/>
            <person name="Vanderstraeten L."/>
            <person name="Becker D."/>
            <person name="Lang D."/>
            <person name="Vosolsobe S."/>
            <person name="Rombauts S."/>
            <person name="Wilhelmsson P.K.I."/>
            <person name="Janitza P."/>
            <person name="Kern R."/>
            <person name="Heyl A."/>
            <person name="Rumpler F."/>
            <person name="Villalobos L.I.A.C."/>
            <person name="Clay J.M."/>
            <person name="Skokan R."/>
            <person name="Toyoda A."/>
            <person name="Suzuki Y."/>
            <person name="Kagoshima H."/>
            <person name="Schijlen E."/>
            <person name="Tajeshwar N."/>
            <person name="Catarino B."/>
            <person name="Hetherington A.J."/>
            <person name="Saltykova A."/>
            <person name="Bonnot C."/>
            <person name="Breuninger H."/>
            <person name="Symeonidi A."/>
            <person name="Radhakrishnan G.V."/>
            <person name="Van Nieuwerburgh F."/>
            <person name="Deforce D."/>
            <person name="Chang C."/>
            <person name="Karol K.G."/>
            <person name="Hedrich R."/>
            <person name="Ulvskov P."/>
            <person name="Glockner G."/>
            <person name="Delwiche C.F."/>
            <person name="Petrasek J."/>
            <person name="Van de Peer Y."/>
            <person name="Friml J."/>
            <person name="Beilby M."/>
            <person name="Dolan L."/>
            <person name="Kohara Y."/>
            <person name="Sugano S."/>
            <person name="Fujiyama A."/>
            <person name="Delaux P.-M."/>
            <person name="Quint M."/>
            <person name="TheiBen G."/>
            <person name="Hagemann M."/>
            <person name="Harholt J."/>
            <person name="Dunand C."/>
            <person name="Zachgo S."/>
            <person name="Langdale J."/>
            <person name="Maumus F."/>
            <person name="Straeten D.V.D."/>
            <person name="Gould S.B."/>
            <person name="Rensing S.A."/>
        </authorList>
    </citation>
    <scope>NUCLEOTIDE SEQUENCE [LARGE SCALE GENOMIC DNA]</scope>
    <source>
        <strain evidence="2 3">S276</strain>
    </source>
</reference>
<keyword evidence="3" id="KW-1185">Reference proteome</keyword>